<proteinExistence type="predicted"/>
<evidence type="ECO:0000313" key="4">
    <source>
        <dbReference type="Proteomes" id="UP000321822"/>
    </source>
</evidence>
<sequence length="360" mass="39251">MTSNIKKSLIALSIVSVLSACTATTNDTEASTGQVNNNTITITEANFAQSETARMYRNWIAGGKANEQFAILPKLPPRGNKAPTVQMNDDTLYGIAIINAVDGKVTFDIPKTNNYFSVQVVTENGHGEYLVVEDGVHTLPVTNTATTFLIYRSGIEMGANTDEGIANAVAQLKKVDTTKFNFATDYTLPNYDFAEVDAEVNKRKADVDTIVARDGVFTYTFPRTPAEVTDLTQWNLENAAGWGGASPVPLEGNKYVNSPYISGETCKTTTFEDPKNRFFTSITAYDSAKYLIEGAKAINSYSWEVNADKTVTVSFNCGDDAINNIDTSAYGKDFTITTRHYGATQAVIDSKFDIIIKAIK</sequence>
<dbReference type="InterPro" id="IPR010679">
    <property type="entry name" value="DUF1254"/>
</dbReference>
<dbReference type="Proteomes" id="UP000321822">
    <property type="component" value="Unassembled WGS sequence"/>
</dbReference>
<dbReference type="Pfam" id="PF06863">
    <property type="entry name" value="DUF1254"/>
    <property type="match status" value="1"/>
</dbReference>
<protein>
    <submittedName>
        <fullName evidence="3">DUF1254 domain-containing protein</fullName>
    </submittedName>
</protein>
<gene>
    <name evidence="3" type="ORF">ESZ36_16405</name>
</gene>
<reference evidence="3 4" key="1">
    <citation type="submission" date="2019-07" db="EMBL/GenBank/DDBJ databases">
        <title>Genomes of sea-ice associated Colwellia species.</title>
        <authorList>
            <person name="Bowman J.P."/>
        </authorList>
    </citation>
    <scope>NUCLEOTIDE SEQUENCE [LARGE SCALE GENOMIC DNA]</scope>
    <source>
        <strain evidence="3 4">ACAM 459</strain>
    </source>
</reference>
<feature type="signal peptide" evidence="1">
    <location>
        <begin position="1"/>
        <end position="22"/>
    </location>
</feature>
<feature type="chain" id="PRO_5023125937" evidence="1">
    <location>
        <begin position="23"/>
        <end position="360"/>
    </location>
</feature>
<dbReference type="PROSITE" id="PS51257">
    <property type="entry name" value="PROKAR_LIPOPROTEIN"/>
    <property type="match status" value="1"/>
</dbReference>
<keyword evidence="1" id="KW-0732">Signal</keyword>
<dbReference type="AlphaFoldDB" id="A0A5C6QBI8"/>
<feature type="domain" description="DUF1254" evidence="2">
    <location>
        <begin position="68"/>
        <end position="125"/>
    </location>
</feature>
<accession>A0A5C6QBI8</accession>
<name>A0A5C6QBI8_9GAMM</name>
<comment type="caution">
    <text evidence="3">The sequence shown here is derived from an EMBL/GenBank/DDBJ whole genome shotgun (WGS) entry which is preliminary data.</text>
</comment>
<dbReference type="SUPFAM" id="SSF160935">
    <property type="entry name" value="VPA0735-like"/>
    <property type="match status" value="1"/>
</dbReference>
<keyword evidence="4" id="KW-1185">Reference proteome</keyword>
<organism evidence="3 4">
    <name type="scientific">Colwellia demingiae</name>
    <dbReference type="NCBI Taxonomy" id="89401"/>
    <lineage>
        <taxon>Bacteria</taxon>
        <taxon>Pseudomonadati</taxon>
        <taxon>Pseudomonadota</taxon>
        <taxon>Gammaproteobacteria</taxon>
        <taxon>Alteromonadales</taxon>
        <taxon>Colwelliaceae</taxon>
        <taxon>Colwellia</taxon>
    </lineage>
</organism>
<evidence type="ECO:0000256" key="1">
    <source>
        <dbReference type="SAM" id="SignalP"/>
    </source>
</evidence>
<dbReference type="EMBL" id="VOLT01000009">
    <property type="protein sequence ID" value="TWX66007.1"/>
    <property type="molecule type" value="Genomic_DNA"/>
</dbReference>
<evidence type="ECO:0000313" key="3">
    <source>
        <dbReference type="EMBL" id="TWX66007.1"/>
    </source>
</evidence>
<dbReference type="OrthoDB" id="547269at2"/>
<dbReference type="Gene3D" id="2.60.120.1600">
    <property type="match status" value="1"/>
</dbReference>
<evidence type="ECO:0000259" key="2">
    <source>
        <dbReference type="Pfam" id="PF06863"/>
    </source>
</evidence>